<accession>A0A5J4QAW1</accession>
<feature type="non-terminal residue" evidence="1">
    <location>
        <position position="1"/>
    </location>
</feature>
<gene>
    <name evidence="1" type="ORF">EZS27_032193</name>
</gene>
<organism evidence="1">
    <name type="scientific">termite gut metagenome</name>
    <dbReference type="NCBI Taxonomy" id="433724"/>
    <lineage>
        <taxon>unclassified sequences</taxon>
        <taxon>metagenomes</taxon>
        <taxon>organismal metagenomes</taxon>
    </lineage>
</organism>
<protein>
    <submittedName>
        <fullName evidence="1">Uncharacterized protein</fullName>
    </submittedName>
</protein>
<dbReference type="EMBL" id="SNRY01004439">
    <property type="protein sequence ID" value="KAA6317693.1"/>
    <property type="molecule type" value="Genomic_DNA"/>
</dbReference>
<evidence type="ECO:0000313" key="1">
    <source>
        <dbReference type="EMBL" id="KAA6317693.1"/>
    </source>
</evidence>
<reference evidence="1" key="1">
    <citation type="submission" date="2019-03" db="EMBL/GenBank/DDBJ databases">
        <title>Single cell metagenomics reveals metabolic interactions within the superorganism composed of flagellate Streblomastix strix and complex community of Bacteroidetes bacteria on its surface.</title>
        <authorList>
            <person name="Treitli S.C."/>
            <person name="Kolisko M."/>
            <person name="Husnik F."/>
            <person name="Keeling P."/>
            <person name="Hampl V."/>
        </authorList>
    </citation>
    <scope>NUCLEOTIDE SEQUENCE</scope>
    <source>
        <strain evidence="1">STM</strain>
    </source>
</reference>
<dbReference type="AlphaFoldDB" id="A0A5J4QAW1"/>
<name>A0A5J4QAW1_9ZZZZ</name>
<comment type="caution">
    <text evidence="1">The sequence shown here is derived from an EMBL/GenBank/DDBJ whole genome shotgun (WGS) entry which is preliminary data.</text>
</comment>
<proteinExistence type="predicted"/>
<sequence length="22" mass="2552">GTPDGHMVINTIMEEYIDKLFK</sequence>